<keyword evidence="1" id="KW-1133">Transmembrane helix</keyword>
<dbReference type="EMBL" id="CACVAQ010000376">
    <property type="protein sequence ID" value="CAA6826239.1"/>
    <property type="molecule type" value="Genomic_DNA"/>
</dbReference>
<organism evidence="2">
    <name type="scientific">uncultured Aureispira sp</name>
    <dbReference type="NCBI Taxonomy" id="1331704"/>
    <lineage>
        <taxon>Bacteria</taxon>
        <taxon>Pseudomonadati</taxon>
        <taxon>Bacteroidota</taxon>
        <taxon>Saprospiria</taxon>
        <taxon>Saprospirales</taxon>
        <taxon>Saprospiraceae</taxon>
        <taxon>Aureispira</taxon>
        <taxon>environmental samples</taxon>
    </lineage>
</organism>
<gene>
    <name evidence="2" type="ORF">HELGO_WM50741</name>
</gene>
<evidence type="ECO:0000256" key="1">
    <source>
        <dbReference type="SAM" id="Phobius"/>
    </source>
</evidence>
<protein>
    <submittedName>
        <fullName evidence="2">Uncharacterized protein</fullName>
    </submittedName>
</protein>
<reference evidence="2" key="1">
    <citation type="submission" date="2020-01" db="EMBL/GenBank/DDBJ databases">
        <authorList>
            <person name="Meier V. D."/>
            <person name="Meier V D."/>
        </authorList>
    </citation>
    <scope>NUCLEOTIDE SEQUENCE</scope>
    <source>
        <strain evidence="2">HLG_WM_MAG_10</strain>
    </source>
</reference>
<keyword evidence="1" id="KW-0812">Transmembrane</keyword>
<keyword evidence="1" id="KW-0472">Membrane</keyword>
<dbReference type="AlphaFoldDB" id="A0A6S6UGL2"/>
<feature type="transmembrane region" description="Helical" evidence="1">
    <location>
        <begin position="67"/>
        <end position="85"/>
    </location>
</feature>
<evidence type="ECO:0000313" key="2">
    <source>
        <dbReference type="EMBL" id="CAA6826239.1"/>
    </source>
</evidence>
<accession>A0A6S6UGL2</accession>
<name>A0A6S6UGL2_9BACT</name>
<sequence length="175" mass="20585">MKTDDATVYTIVPTKQKFIADTFPLYTLCLGFGMYAMHYIVVLFIGFFDPSLELERIIWLGTYVTPYLFHFWVLAAFFILGFLFFRDYRKGFRQIKLERYQITLYPKQKSEALQIFSWEYPIQTVLLPKGNTLFKIDLENRSLSLPANTDPSAIVKITQFYHTPLVNEDEGTFNK</sequence>
<proteinExistence type="predicted"/>
<feature type="transmembrane region" description="Helical" evidence="1">
    <location>
        <begin position="25"/>
        <end position="47"/>
    </location>
</feature>